<dbReference type="GO" id="GO:0003700">
    <property type="term" value="F:DNA-binding transcription factor activity"/>
    <property type="evidence" value="ECO:0007669"/>
    <property type="project" value="InterPro"/>
</dbReference>
<dbReference type="Pfam" id="PF00155">
    <property type="entry name" value="Aminotran_1_2"/>
    <property type="match status" value="1"/>
</dbReference>
<keyword evidence="4" id="KW-0238">DNA-binding</keyword>
<dbReference type="InterPro" id="IPR000524">
    <property type="entry name" value="Tscrpt_reg_HTH_GntR"/>
</dbReference>
<evidence type="ECO:0000256" key="5">
    <source>
        <dbReference type="ARBA" id="ARBA00023163"/>
    </source>
</evidence>
<organism evidence="8 9">
    <name type="scientific">Arboricoccus pini</name>
    <dbReference type="NCBI Taxonomy" id="1963835"/>
    <lineage>
        <taxon>Bacteria</taxon>
        <taxon>Pseudomonadati</taxon>
        <taxon>Pseudomonadota</taxon>
        <taxon>Alphaproteobacteria</taxon>
        <taxon>Geminicoccales</taxon>
        <taxon>Geminicoccaceae</taxon>
        <taxon>Arboricoccus</taxon>
    </lineage>
</organism>
<dbReference type="InterPro" id="IPR036388">
    <property type="entry name" value="WH-like_DNA-bd_sf"/>
</dbReference>
<evidence type="ECO:0000259" key="7">
    <source>
        <dbReference type="PROSITE" id="PS50949"/>
    </source>
</evidence>
<dbReference type="Gene3D" id="3.40.640.10">
    <property type="entry name" value="Type I PLP-dependent aspartate aminotransferase-like (Major domain)"/>
    <property type="match status" value="1"/>
</dbReference>
<dbReference type="CDD" id="cd07377">
    <property type="entry name" value="WHTH_GntR"/>
    <property type="match status" value="1"/>
</dbReference>
<feature type="domain" description="HTH gntR-type" evidence="7">
    <location>
        <begin position="30"/>
        <end position="98"/>
    </location>
</feature>
<reference evidence="8 9" key="1">
    <citation type="submission" date="2017-06" db="EMBL/GenBank/DDBJ databases">
        <authorList>
            <person name="Kim H.J."/>
            <person name="Triplett B.A."/>
        </authorList>
    </citation>
    <scope>NUCLEOTIDE SEQUENCE [LARGE SCALE GENOMIC DNA]</scope>
    <source>
        <strain evidence="8 9">B29T1</strain>
    </source>
</reference>
<dbReference type="Gene3D" id="1.10.10.10">
    <property type="entry name" value="Winged helix-like DNA-binding domain superfamily/Winged helix DNA-binding domain"/>
    <property type="match status" value="1"/>
</dbReference>
<dbReference type="Gene3D" id="3.90.1150.10">
    <property type="entry name" value="Aspartate Aminotransferase, domain 1"/>
    <property type="match status" value="1"/>
</dbReference>
<dbReference type="CDD" id="cd00609">
    <property type="entry name" value="AAT_like"/>
    <property type="match status" value="1"/>
</dbReference>
<dbReference type="InterPro" id="IPR036390">
    <property type="entry name" value="WH_DNA-bd_sf"/>
</dbReference>
<evidence type="ECO:0000256" key="6">
    <source>
        <dbReference type="SAM" id="MobiDB-lite"/>
    </source>
</evidence>
<keyword evidence="3" id="KW-0805">Transcription regulation</keyword>
<evidence type="ECO:0000313" key="8">
    <source>
        <dbReference type="EMBL" id="SNB77109.1"/>
    </source>
</evidence>
<evidence type="ECO:0000256" key="1">
    <source>
        <dbReference type="ARBA" id="ARBA00005384"/>
    </source>
</evidence>
<keyword evidence="2" id="KW-0663">Pyridoxal phosphate</keyword>
<dbReference type="Proteomes" id="UP000197065">
    <property type="component" value="Unassembled WGS sequence"/>
</dbReference>
<keyword evidence="5" id="KW-0804">Transcription</keyword>
<dbReference type="InterPro" id="IPR051446">
    <property type="entry name" value="HTH_trans_reg/aminotransferase"/>
</dbReference>
<feature type="compositionally biased region" description="Polar residues" evidence="6">
    <location>
        <begin position="1"/>
        <end position="19"/>
    </location>
</feature>
<comment type="similarity">
    <text evidence="1">In the C-terminal section; belongs to the class-I pyridoxal-phosphate-dependent aminotransferase family.</text>
</comment>
<dbReference type="InterPro" id="IPR015421">
    <property type="entry name" value="PyrdxlP-dep_Trfase_major"/>
</dbReference>
<dbReference type="InterPro" id="IPR004839">
    <property type="entry name" value="Aminotransferase_I/II_large"/>
</dbReference>
<name>A0A212RWG4_9PROT</name>
<dbReference type="PANTHER" id="PTHR46577:SF1">
    <property type="entry name" value="HTH-TYPE TRANSCRIPTIONAL REGULATORY PROTEIN GABR"/>
    <property type="match status" value="1"/>
</dbReference>
<protein>
    <submittedName>
        <fullName evidence="8">Transcriptional regulator, GntR family</fullName>
    </submittedName>
</protein>
<evidence type="ECO:0000256" key="3">
    <source>
        <dbReference type="ARBA" id="ARBA00023015"/>
    </source>
</evidence>
<keyword evidence="9" id="KW-1185">Reference proteome</keyword>
<dbReference type="EMBL" id="FYEH01000016">
    <property type="protein sequence ID" value="SNB77109.1"/>
    <property type="molecule type" value="Genomic_DNA"/>
</dbReference>
<proteinExistence type="inferred from homology"/>
<gene>
    <name evidence="8" type="ORF">SAMN07250955_11626</name>
</gene>
<dbReference type="GO" id="GO:0030170">
    <property type="term" value="F:pyridoxal phosphate binding"/>
    <property type="evidence" value="ECO:0007669"/>
    <property type="project" value="InterPro"/>
</dbReference>
<dbReference type="InterPro" id="IPR015422">
    <property type="entry name" value="PyrdxlP-dep_Trfase_small"/>
</dbReference>
<dbReference type="RefSeq" id="WP_165769667.1">
    <property type="nucleotide sequence ID" value="NZ_FYEH01000016.1"/>
</dbReference>
<feature type="region of interest" description="Disordered" evidence="6">
    <location>
        <begin position="1"/>
        <end position="24"/>
    </location>
</feature>
<evidence type="ECO:0000256" key="2">
    <source>
        <dbReference type="ARBA" id="ARBA00022898"/>
    </source>
</evidence>
<dbReference type="PANTHER" id="PTHR46577">
    <property type="entry name" value="HTH-TYPE TRANSCRIPTIONAL REGULATORY PROTEIN GABR"/>
    <property type="match status" value="1"/>
</dbReference>
<accession>A0A212RWG4</accession>
<dbReference type="PROSITE" id="PS50949">
    <property type="entry name" value="HTH_GNTR"/>
    <property type="match status" value="1"/>
</dbReference>
<dbReference type="SMART" id="SM00345">
    <property type="entry name" value="HTH_GNTR"/>
    <property type="match status" value="1"/>
</dbReference>
<dbReference type="SUPFAM" id="SSF53383">
    <property type="entry name" value="PLP-dependent transferases"/>
    <property type="match status" value="1"/>
</dbReference>
<sequence>MTLNPKQKQADNTSASSGSLWHPTKLDNKLPPYLSLVQALSTDIESGRLRPGDRLPPHRDLARDLGLSIGTVSKAYREAQSRGYLSSHVGQGTFAIGKAAPKPPLARNADFINLGLNQPPRHSQLETLQRAMQETLNSPYLEELFAYHQHQGRPEHREVIAGWMARQSFKPSPDQLIICNGAQHAIDIAIRLSTKPGQSVATDALTYFGFKAVADVNNIGLTGIAMDAQGMLPEALDEACGAYDIHCVYLMPTLQTPTARTMSEARRRAIAKVAERHRLMIIEDNVYGFFAETAPISFAELLPDQTIYIESFSKCLLPAFRVGMAVIPPALMDRAILFLHATSWMSSSFLVEAASRMIKSGALQDVIAASRTEARARYKIFQEELSGHVREELPNPSPGNHVWLNLGEDWTSASFYFAAHSNGILVSPPDSVNATLAPLGVRLCLGGVDRHEDLRLSLRKLRSIMETPSSSIVSFV</sequence>
<dbReference type="AlphaFoldDB" id="A0A212RWG4"/>
<evidence type="ECO:0000256" key="4">
    <source>
        <dbReference type="ARBA" id="ARBA00023125"/>
    </source>
</evidence>
<dbReference type="GO" id="GO:0003677">
    <property type="term" value="F:DNA binding"/>
    <property type="evidence" value="ECO:0007669"/>
    <property type="project" value="UniProtKB-KW"/>
</dbReference>
<dbReference type="InterPro" id="IPR015424">
    <property type="entry name" value="PyrdxlP-dep_Trfase"/>
</dbReference>
<evidence type="ECO:0000313" key="9">
    <source>
        <dbReference type="Proteomes" id="UP000197065"/>
    </source>
</evidence>
<dbReference type="Pfam" id="PF00392">
    <property type="entry name" value="GntR"/>
    <property type="match status" value="1"/>
</dbReference>
<dbReference type="SUPFAM" id="SSF46785">
    <property type="entry name" value="Winged helix' DNA-binding domain"/>
    <property type="match status" value="1"/>
</dbReference>